<keyword evidence="3" id="KW-1185">Reference proteome</keyword>
<proteinExistence type="predicted"/>
<keyword evidence="1" id="KW-0732">Signal</keyword>
<comment type="caution">
    <text evidence="2">The sequence shown here is derived from an EMBL/GenBank/DDBJ whole genome shotgun (WGS) entry which is preliminary data.</text>
</comment>
<dbReference type="EMBL" id="CACVBM020001241">
    <property type="protein sequence ID" value="CAA7041272.1"/>
    <property type="molecule type" value="Genomic_DNA"/>
</dbReference>
<protein>
    <recommendedName>
        <fullName evidence="4">Transmembrane protein</fullName>
    </recommendedName>
</protein>
<name>A0A6D2JJM2_9BRAS</name>
<gene>
    <name evidence="2" type="ORF">MERR_LOCUS28507</name>
</gene>
<evidence type="ECO:0000313" key="2">
    <source>
        <dbReference type="EMBL" id="CAA7041272.1"/>
    </source>
</evidence>
<sequence>MGSKSPSIASLLLPLLLIIFTLSSEFGVVESTGRKLSYYVPPSRIVFTPGSPSCGSSPASSVFSSKYWTRPCRRARPPGTNIPRP</sequence>
<dbReference type="Proteomes" id="UP000467841">
    <property type="component" value="Unassembled WGS sequence"/>
</dbReference>
<accession>A0A6D2JJM2</accession>
<reference evidence="2" key="1">
    <citation type="submission" date="2020-01" db="EMBL/GenBank/DDBJ databases">
        <authorList>
            <person name="Mishra B."/>
        </authorList>
    </citation>
    <scope>NUCLEOTIDE SEQUENCE [LARGE SCALE GENOMIC DNA]</scope>
</reference>
<feature type="signal peptide" evidence="1">
    <location>
        <begin position="1"/>
        <end position="23"/>
    </location>
</feature>
<feature type="chain" id="PRO_5025510668" description="Transmembrane protein" evidence="1">
    <location>
        <begin position="24"/>
        <end position="85"/>
    </location>
</feature>
<organism evidence="2 3">
    <name type="scientific">Microthlaspi erraticum</name>
    <dbReference type="NCBI Taxonomy" id="1685480"/>
    <lineage>
        <taxon>Eukaryota</taxon>
        <taxon>Viridiplantae</taxon>
        <taxon>Streptophyta</taxon>
        <taxon>Embryophyta</taxon>
        <taxon>Tracheophyta</taxon>
        <taxon>Spermatophyta</taxon>
        <taxon>Magnoliopsida</taxon>
        <taxon>eudicotyledons</taxon>
        <taxon>Gunneridae</taxon>
        <taxon>Pentapetalae</taxon>
        <taxon>rosids</taxon>
        <taxon>malvids</taxon>
        <taxon>Brassicales</taxon>
        <taxon>Brassicaceae</taxon>
        <taxon>Coluteocarpeae</taxon>
        <taxon>Microthlaspi</taxon>
    </lineage>
</organism>
<evidence type="ECO:0008006" key="4">
    <source>
        <dbReference type="Google" id="ProtNLM"/>
    </source>
</evidence>
<dbReference type="AlphaFoldDB" id="A0A6D2JJM2"/>
<evidence type="ECO:0000256" key="1">
    <source>
        <dbReference type="SAM" id="SignalP"/>
    </source>
</evidence>
<evidence type="ECO:0000313" key="3">
    <source>
        <dbReference type="Proteomes" id="UP000467841"/>
    </source>
</evidence>